<organism evidence="7 8">
    <name type="scientific">Shewanella submarina</name>
    <dbReference type="NCBI Taxonomy" id="2016376"/>
    <lineage>
        <taxon>Bacteria</taxon>
        <taxon>Pseudomonadati</taxon>
        <taxon>Pseudomonadota</taxon>
        <taxon>Gammaproteobacteria</taxon>
        <taxon>Alteromonadales</taxon>
        <taxon>Shewanellaceae</taxon>
        <taxon>Shewanella</taxon>
    </lineage>
</organism>
<dbReference type="EMBL" id="JBHRTD010000015">
    <property type="protein sequence ID" value="MFC3139065.1"/>
    <property type="molecule type" value="Genomic_DNA"/>
</dbReference>
<feature type="active site" description="Proton acceptor" evidence="5">
    <location>
        <position position="218"/>
    </location>
</feature>
<dbReference type="SUPFAM" id="SSF56322">
    <property type="entry name" value="ADC synthase"/>
    <property type="match status" value="1"/>
</dbReference>
<accession>A0ABV7GCG5</accession>
<dbReference type="HAMAP" id="MF_01935">
    <property type="entry name" value="MenF"/>
    <property type="match status" value="1"/>
</dbReference>
<keyword evidence="3 5" id="KW-0460">Magnesium</keyword>
<keyword evidence="5" id="KW-0479">Metal-binding</keyword>
<dbReference type="PANTHER" id="PTHR47253:SF4">
    <property type="entry name" value="ISOCHORISMATE SYNTHASE 2, CHLOROPLASTIC"/>
    <property type="match status" value="1"/>
</dbReference>
<dbReference type="InterPro" id="IPR005801">
    <property type="entry name" value="ADC_synthase"/>
</dbReference>
<evidence type="ECO:0000256" key="2">
    <source>
        <dbReference type="ARBA" id="ARBA00005297"/>
    </source>
</evidence>
<dbReference type="NCBIfam" id="TIGR00543">
    <property type="entry name" value="isochor_syn"/>
    <property type="match status" value="1"/>
</dbReference>
<evidence type="ECO:0000256" key="4">
    <source>
        <dbReference type="ARBA" id="ARBA00023235"/>
    </source>
</evidence>
<dbReference type="RefSeq" id="WP_380712104.1">
    <property type="nucleotide sequence ID" value="NZ_JAKILF010000006.1"/>
</dbReference>
<evidence type="ECO:0000313" key="8">
    <source>
        <dbReference type="Proteomes" id="UP001595621"/>
    </source>
</evidence>
<reference evidence="8" key="1">
    <citation type="journal article" date="2019" name="Int. J. Syst. Evol. Microbiol.">
        <title>The Global Catalogue of Microorganisms (GCM) 10K type strain sequencing project: providing services to taxonomists for standard genome sequencing and annotation.</title>
        <authorList>
            <consortium name="The Broad Institute Genomics Platform"/>
            <consortium name="The Broad Institute Genome Sequencing Center for Infectious Disease"/>
            <person name="Wu L."/>
            <person name="Ma J."/>
        </authorList>
    </citation>
    <scope>NUCLEOTIDE SEQUENCE [LARGE SCALE GENOMIC DNA]</scope>
    <source>
        <strain evidence="8">KCTC 52277</strain>
    </source>
</reference>
<evidence type="ECO:0000256" key="1">
    <source>
        <dbReference type="ARBA" id="ARBA00000799"/>
    </source>
</evidence>
<comment type="pathway">
    <text evidence="5">Quinol/quinone metabolism; menaquinone biosynthesis.</text>
</comment>
<comment type="cofactor">
    <cofactor evidence="5">
        <name>Mg(2+)</name>
        <dbReference type="ChEBI" id="CHEBI:18420"/>
    </cofactor>
</comment>
<dbReference type="EC" id="5.4.4.2" evidence="5"/>
<keyword evidence="4 5" id="KW-0413">Isomerase</keyword>
<evidence type="ECO:0000256" key="5">
    <source>
        <dbReference type="HAMAP-Rule" id="MF_01935"/>
    </source>
</evidence>
<dbReference type="InterPro" id="IPR034681">
    <property type="entry name" value="MenF"/>
</dbReference>
<comment type="pathway">
    <text evidence="5">Quinol/quinone metabolism; 1,4-dihydroxy-2-naphthoate biosynthesis; 1,4-dihydroxy-2-naphthoate from chorismate: step 1/7.</text>
</comment>
<feature type="binding site" evidence="5">
    <location>
        <position position="312"/>
    </location>
    <ligand>
        <name>Mg(2+)</name>
        <dbReference type="ChEBI" id="CHEBI:18420"/>
    </ligand>
</feature>
<dbReference type="Pfam" id="PF00425">
    <property type="entry name" value="Chorismate_bind"/>
    <property type="match status" value="1"/>
</dbReference>
<comment type="caution">
    <text evidence="7">The sequence shown here is derived from an EMBL/GenBank/DDBJ whole genome shotgun (WGS) entry which is preliminary data.</text>
</comment>
<dbReference type="Proteomes" id="UP001595621">
    <property type="component" value="Unassembled WGS sequence"/>
</dbReference>
<comment type="catalytic activity">
    <reaction evidence="1 5">
        <text>chorismate = isochorismate</text>
        <dbReference type="Rhea" id="RHEA:18985"/>
        <dbReference type="ChEBI" id="CHEBI:29748"/>
        <dbReference type="ChEBI" id="CHEBI:29780"/>
        <dbReference type="EC" id="5.4.4.2"/>
    </reaction>
</comment>
<evidence type="ECO:0000256" key="3">
    <source>
        <dbReference type="ARBA" id="ARBA00022842"/>
    </source>
</evidence>
<dbReference type="InterPro" id="IPR004561">
    <property type="entry name" value="IsoChor_synthase"/>
</dbReference>
<sequence length="461" mass="52186">MPAKSLSFAVEKLLQQVSDLSASPCPEAETSQTKDKVIQLKVEVDTAIPLIAWLASQQQYPRVYWQGRDKKQEVAAVGCAKDFLFQDSINDERLAEIYQSQKALSTDPSIRYYGGVAFDRSIESWPEFGRARFILPRIELRRSGELFCLMLNLNFADNDVATELQQATDALKQLMPPRPLVPPYKVGLMARHDKPAYPRWEELVRQVTDPEFNQTVPKVVLSRVSQLEVNEVIDPWMVLACWQGRNQNSFQFGFQFSPDRAFISCSPERLFQRLDRELHTEALAGTTVRGLNQDEDEMLANQLLDDSKNSHENQLVREHIVDVLGPLSEKVDADDAPKIFKLTHIQHLHRDIRAQLNPGVNDFQLLLALHPTPAVGGLPRQEAMHFIRGQEGYLRGWYAGACGYLNKYESEFSVAIRSALLEPGRINLYAGAGIVAGSDPRAEWQELENKLATIISILIDF</sequence>
<dbReference type="PANTHER" id="PTHR47253">
    <property type="match status" value="1"/>
</dbReference>
<gene>
    <name evidence="5" type="primary">menF</name>
    <name evidence="7" type="ORF">ACFOE0_12840</name>
</gene>
<dbReference type="Gene3D" id="3.60.120.10">
    <property type="entry name" value="Anthranilate synthase"/>
    <property type="match status" value="1"/>
</dbReference>
<keyword evidence="5" id="KW-0474">Menaquinone biosynthesis</keyword>
<name>A0ABV7GCG5_9GAMM</name>
<proteinExistence type="inferred from homology"/>
<dbReference type="InterPro" id="IPR044250">
    <property type="entry name" value="MenF-like"/>
</dbReference>
<dbReference type="InterPro" id="IPR015890">
    <property type="entry name" value="Chorismate_C"/>
</dbReference>
<feature type="binding site" evidence="5">
    <location>
        <position position="446"/>
    </location>
    <ligand>
        <name>Mg(2+)</name>
        <dbReference type="ChEBI" id="CHEBI:18420"/>
    </ligand>
</feature>
<keyword evidence="8" id="KW-1185">Reference proteome</keyword>
<feature type="active site" description="Proton donor" evidence="5">
    <location>
        <position position="268"/>
    </location>
</feature>
<protein>
    <recommendedName>
        <fullName evidence="5">Isochorismate synthase MenF</fullName>
        <ecNumber evidence="5">5.4.4.2</ecNumber>
    </recommendedName>
    <alternativeName>
        <fullName evidence="5">Isochorismate mutase</fullName>
    </alternativeName>
</protein>
<comment type="similarity">
    <text evidence="2 5">Belongs to the isochorismate synthase family.</text>
</comment>
<evidence type="ECO:0000259" key="6">
    <source>
        <dbReference type="Pfam" id="PF00425"/>
    </source>
</evidence>
<feature type="domain" description="Chorismate-utilising enzyme C-terminal" evidence="6">
    <location>
        <begin position="199"/>
        <end position="450"/>
    </location>
</feature>
<evidence type="ECO:0000313" key="7">
    <source>
        <dbReference type="EMBL" id="MFC3139065.1"/>
    </source>
</evidence>
<comment type="function">
    <text evidence="5">Catalyzes the conversion of chorismate to isochorismate.</text>
</comment>